<evidence type="ECO:0000256" key="1">
    <source>
        <dbReference type="SAM" id="MobiDB-lite"/>
    </source>
</evidence>
<protein>
    <submittedName>
        <fullName evidence="2">Uncharacterized protein</fullName>
    </submittedName>
</protein>
<dbReference type="RefSeq" id="WP_235067194.1">
    <property type="nucleotide sequence ID" value="NZ_JAKFGM010000002.1"/>
</dbReference>
<dbReference type="Proteomes" id="UP001139410">
    <property type="component" value="Unassembled WGS sequence"/>
</dbReference>
<gene>
    <name evidence="2" type="ORF">LVY65_06370</name>
</gene>
<evidence type="ECO:0000313" key="3">
    <source>
        <dbReference type="Proteomes" id="UP001139410"/>
    </source>
</evidence>
<dbReference type="EMBL" id="JAKFGM010000002">
    <property type="protein sequence ID" value="MCF2514688.1"/>
    <property type="molecule type" value="Genomic_DNA"/>
</dbReference>
<dbReference type="AlphaFoldDB" id="A0A9X1TY30"/>
<reference evidence="2" key="1">
    <citation type="submission" date="2022-01" db="EMBL/GenBank/DDBJ databases">
        <authorList>
            <person name="Jo J.-H."/>
            <person name="Im W.-T."/>
        </authorList>
    </citation>
    <scope>NUCLEOTIDE SEQUENCE</scope>
    <source>
        <strain evidence="2">G124</strain>
    </source>
</reference>
<comment type="caution">
    <text evidence="2">The sequence shown here is derived from an EMBL/GenBank/DDBJ whole genome shotgun (WGS) entry which is preliminary data.</text>
</comment>
<keyword evidence="3" id="KW-1185">Reference proteome</keyword>
<organism evidence="2 3">
    <name type="scientific">Sphingomonas cremea</name>
    <dbReference type="NCBI Taxonomy" id="2904799"/>
    <lineage>
        <taxon>Bacteria</taxon>
        <taxon>Pseudomonadati</taxon>
        <taxon>Pseudomonadota</taxon>
        <taxon>Alphaproteobacteria</taxon>
        <taxon>Sphingomonadales</taxon>
        <taxon>Sphingomonadaceae</taxon>
        <taxon>Sphingomonas</taxon>
    </lineage>
</organism>
<feature type="region of interest" description="Disordered" evidence="1">
    <location>
        <begin position="39"/>
        <end position="58"/>
    </location>
</feature>
<sequence length="103" mass="10847">MRTILLILIVAVVALIVAIQTGFLDISQTRAARAPRVEASDGAIRAQPGQPPAFEVQTGSVGVGTRDANVAMPKVEVRRGDATVKVPVVEVRPPAEPQQNAAR</sequence>
<accession>A0A9X1TY30</accession>
<proteinExistence type="predicted"/>
<name>A0A9X1TY30_9SPHN</name>
<evidence type="ECO:0000313" key="2">
    <source>
        <dbReference type="EMBL" id="MCF2514688.1"/>
    </source>
</evidence>